<dbReference type="RefSeq" id="WP_120170454.1">
    <property type="nucleotide sequence ID" value="NZ_MCIB01000037.1"/>
</dbReference>
<dbReference type="Proteomes" id="UP000284177">
    <property type="component" value="Unassembled WGS sequence"/>
</dbReference>
<dbReference type="EMBL" id="MCIB01000037">
    <property type="protein sequence ID" value="RKD29507.1"/>
    <property type="molecule type" value="Genomic_DNA"/>
</dbReference>
<sequence>MTDNIKKAIEAVVQNAEKLENAQGGQGAPVCDFDAPNEVQCLFNICKSLVLNFCVEKENDGPPSNC</sequence>
<comment type="caution">
    <text evidence="1">The sequence shown here is derived from an EMBL/GenBank/DDBJ whole genome shotgun (WGS) entry which is preliminary data.</text>
</comment>
<accession>A0A419SWA1</accession>
<name>A0A419SWA1_9FIRM</name>
<organism evidence="1 2">
    <name type="scientific">Thermohalobacter berrensis</name>
    <dbReference type="NCBI Taxonomy" id="99594"/>
    <lineage>
        <taxon>Bacteria</taxon>
        <taxon>Bacillati</taxon>
        <taxon>Bacillota</taxon>
        <taxon>Tissierellia</taxon>
        <taxon>Tissierellales</taxon>
        <taxon>Thermohalobacteraceae</taxon>
        <taxon>Thermohalobacter</taxon>
    </lineage>
</organism>
<evidence type="ECO:0000313" key="1">
    <source>
        <dbReference type="EMBL" id="RKD29507.1"/>
    </source>
</evidence>
<keyword evidence="2" id="KW-1185">Reference proteome</keyword>
<reference evidence="1 2" key="1">
    <citation type="submission" date="2016-08" db="EMBL/GenBank/DDBJ databases">
        <title>Novel Firmicutes and Novel Genomes.</title>
        <authorList>
            <person name="Poppleton D.I."/>
            <person name="Gribaldo S."/>
        </authorList>
    </citation>
    <scope>NUCLEOTIDE SEQUENCE [LARGE SCALE GENOMIC DNA]</scope>
    <source>
        <strain evidence="1 2">CTT3</strain>
    </source>
</reference>
<gene>
    <name evidence="1" type="ORF">BET03_05455</name>
</gene>
<protein>
    <submittedName>
        <fullName evidence="1">Uncharacterized protein</fullName>
    </submittedName>
</protein>
<dbReference type="AlphaFoldDB" id="A0A419SWA1"/>
<evidence type="ECO:0000313" key="2">
    <source>
        <dbReference type="Proteomes" id="UP000284177"/>
    </source>
</evidence>
<proteinExistence type="predicted"/>